<gene>
    <name evidence="5" type="ORF">Purlil1_5854</name>
</gene>
<keyword evidence="2" id="KW-0560">Oxidoreductase</keyword>
<reference evidence="5 6" key="1">
    <citation type="journal article" date="2024" name="Microbiol. Resour. Announc.">
        <title>Genome annotations for the ascomycete fungi Trichoderma harzianum, Trichoderma aggressivum, and Purpureocillium lilacinum.</title>
        <authorList>
            <person name="Beijen E.P.W."/>
            <person name="Ohm R.A."/>
        </authorList>
    </citation>
    <scope>NUCLEOTIDE SEQUENCE [LARGE SCALE GENOMIC DNA]</scope>
    <source>
        <strain evidence="5 6">CBS 150709</strain>
    </source>
</reference>
<dbReference type="Gene3D" id="3.40.309.10">
    <property type="entry name" value="Aldehyde Dehydrogenase, Chain A, domain 2"/>
    <property type="match status" value="1"/>
</dbReference>
<dbReference type="SUPFAM" id="SSF53720">
    <property type="entry name" value="ALDH-like"/>
    <property type="match status" value="1"/>
</dbReference>
<feature type="compositionally biased region" description="Basic residues" evidence="3">
    <location>
        <begin position="62"/>
        <end position="72"/>
    </location>
</feature>
<proteinExistence type="inferred from homology"/>
<evidence type="ECO:0000259" key="4">
    <source>
        <dbReference type="Pfam" id="PF00171"/>
    </source>
</evidence>
<evidence type="ECO:0000256" key="3">
    <source>
        <dbReference type="SAM" id="MobiDB-lite"/>
    </source>
</evidence>
<dbReference type="InterPro" id="IPR016162">
    <property type="entry name" value="Ald_DH_N"/>
</dbReference>
<organism evidence="5 6">
    <name type="scientific">Purpureocillium lilacinum</name>
    <name type="common">Paecilomyces lilacinus</name>
    <dbReference type="NCBI Taxonomy" id="33203"/>
    <lineage>
        <taxon>Eukaryota</taxon>
        <taxon>Fungi</taxon>
        <taxon>Dikarya</taxon>
        <taxon>Ascomycota</taxon>
        <taxon>Pezizomycotina</taxon>
        <taxon>Sordariomycetes</taxon>
        <taxon>Hypocreomycetidae</taxon>
        <taxon>Hypocreales</taxon>
        <taxon>Ophiocordycipitaceae</taxon>
        <taxon>Purpureocillium</taxon>
    </lineage>
</organism>
<evidence type="ECO:0000256" key="1">
    <source>
        <dbReference type="ARBA" id="ARBA00009986"/>
    </source>
</evidence>
<evidence type="ECO:0000313" key="6">
    <source>
        <dbReference type="Proteomes" id="UP001287286"/>
    </source>
</evidence>
<name>A0ABR0C0X7_PURLI</name>
<accession>A0ABR0C0X7</accession>
<dbReference type="EMBL" id="JAWRVI010000018">
    <property type="protein sequence ID" value="KAK4089751.1"/>
    <property type="molecule type" value="Genomic_DNA"/>
</dbReference>
<feature type="domain" description="Aldehyde dehydrogenase" evidence="4">
    <location>
        <begin position="392"/>
        <end position="821"/>
    </location>
</feature>
<evidence type="ECO:0000256" key="2">
    <source>
        <dbReference type="ARBA" id="ARBA00023002"/>
    </source>
</evidence>
<comment type="similarity">
    <text evidence="1">Belongs to the aldehyde dehydrogenase family.</text>
</comment>
<dbReference type="PANTHER" id="PTHR43570">
    <property type="entry name" value="ALDEHYDE DEHYDROGENASE"/>
    <property type="match status" value="1"/>
</dbReference>
<dbReference type="CDD" id="cd07135">
    <property type="entry name" value="ALDH_F14-YMR110C"/>
    <property type="match status" value="1"/>
</dbReference>
<keyword evidence="6" id="KW-1185">Reference proteome</keyword>
<sequence length="910" mass="98618">MGEVHGKDGGPVGLKFAGWVGGTPGIACMVGSVSGAVPSGRVGFHLPADSQASEGASAPGRARQRRGPRKKGMCANHAARGISRGEANEQQCQNLDASSSCADGPPAGGAGTSCRYRLRLSRGQHATAAGAPSKPPGHGRSGRRMAHAVGGSQLARISVLHPGRSPLGWMLASMPLEIVGPPTVRPAEREARLHQRCNSTTTMSLELSPGQLLNVCRAACPAAGEPGTLEEAPVLPSIHLIPSHPPSPCPVPFAGPAEAPHFDSAACENTPTPRPLSIPLLLPALFLFPFLPLGIRDARRVPSCSCAIFVPSSADSWRAFGYRQAAALTRQRPLVRRLTLYSRCSILAPTNTCRRASSTAPFPLTTHLRRSPPAIATMGSIKGGIAPFEATPLEEIQAKYDTLRKTYRTNRTKDFEYRKKQIRRLYWGLVDCAPLIEEALMKDMGKCRYEAHVTELEWCKTECVNVANKLDAWAKDEPVADLPLQYWPMKMRMRSEPLGTILMIGAYNYPYQLNITPVVGAIAAGNTVILKPSEHSPHSAMVLKKLFDEYLDPECYVCVNGALEETKFVMDLKFDKVVFTGGKKTGAIIATKAAQSLTPVLLELGGQNPAFITKHTDLKLAARRLLWQKCLNAGQVCLSHNYVLIDRSLVSKFIGEVNSAYRTFMPQGAKKSPDFSRIVNKMHFDRIKAMVDNTKGKIVMGGATDESEFFIEPTVVLVDSIDDTMMAEESFGPVWSIMPVDSLDEAIDIANQVDPTPLALYTFGSDAENKKVLENVTSGGATANDAFFHCMVNASPIGGVGSSGMGNYHGYYSFKAFSHQRCIANVPAWAEKVLRVRYMPYTWGELERYKKLSAPKPNFDRDGNVVRGLKYWVGLVFGLGGKSASSAALRWGILVAVLSFLGLKRSSLGL</sequence>
<dbReference type="PANTHER" id="PTHR43570:SF11">
    <property type="entry name" value="ALDEHYDE DEHYDROGENASE"/>
    <property type="match status" value="1"/>
</dbReference>
<feature type="region of interest" description="Disordered" evidence="3">
    <location>
        <begin position="45"/>
        <end position="91"/>
    </location>
</feature>
<comment type="caution">
    <text evidence="5">The sequence shown here is derived from an EMBL/GenBank/DDBJ whole genome shotgun (WGS) entry which is preliminary data.</text>
</comment>
<dbReference type="InterPro" id="IPR012394">
    <property type="entry name" value="Aldehyde_DH_NAD(P)"/>
</dbReference>
<dbReference type="Pfam" id="PF00171">
    <property type="entry name" value="Aldedh"/>
    <property type="match status" value="1"/>
</dbReference>
<dbReference type="Gene3D" id="3.40.605.10">
    <property type="entry name" value="Aldehyde Dehydrogenase, Chain A, domain 1"/>
    <property type="match status" value="1"/>
</dbReference>
<protein>
    <recommendedName>
        <fullName evidence="4">Aldehyde dehydrogenase domain-containing protein</fullName>
    </recommendedName>
</protein>
<feature type="region of interest" description="Disordered" evidence="3">
    <location>
        <begin position="123"/>
        <end position="147"/>
    </location>
</feature>
<dbReference type="Proteomes" id="UP001287286">
    <property type="component" value="Unassembled WGS sequence"/>
</dbReference>
<evidence type="ECO:0000313" key="5">
    <source>
        <dbReference type="EMBL" id="KAK4089751.1"/>
    </source>
</evidence>
<dbReference type="InterPro" id="IPR016161">
    <property type="entry name" value="Ald_DH/histidinol_DH"/>
</dbReference>
<dbReference type="InterPro" id="IPR015590">
    <property type="entry name" value="Aldehyde_DH_dom"/>
</dbReference>
<dbReference type="InterPro" id="IPR016163">
    <property type="entry name" value="Ald_DH_C"/>
</dbReference>